<accession>A0A5C3MN06</accession>
<sequence length="169" mass="18815">MISDEYLESNKNSQLTGTLKAGSKYRVLTRRYLTMSLASHPRLHRKDSPVYAVFRTKAVNEAPPKDSRNRLTPYISSHPGHRHIPYAGVGWCKIFSNGRRDAKRAKISLCGGQPSQVSMDRTSQPVQYKPAARDTNVRARQQCSPAVEVIVEIVEAKLSGEGDTSAIFT</sequence>
<dbReference type="Proteomes" id="UP000305948">
    <property type="component" value="Unassembled WGS sequence"/>
</dbReference>
<protein>
    <submittedName>
        <fullName evidence="1">Uncharacterized protein</fullName>
    </submittedName>
</protein>
<reference evidence="1 2" key="1">
    <citation type="journal article" date="2019" name="Nat. Ecol. Evol.">
        <title>Megaphylogeny resolves global patterns of mushroom evolution.</title>
        <authorList>
            <person name="Varga T."/>
            <person name="Krizsan K."/>
            <person name="Foldi C."/>
            <person name="Dima B."/>
            <person name="Sanchez-Garcia M."/>
            <person name="Sanchez-Ramirez S."/>
            <person name="Szollosi G.J."/>
            <person name="Szarkandi J.G."/>
            <person name="Papp V."/>
            <person name="Albert L."/>
            <person name="Andreopoulos W."/>
            <person name="Angelini C."/>
            <person name="Antonin V."/>
            <person name="Barry K.W."/>
            <person name="Bougher N.L."/>
            <person name="Buchanan P."/>
            <person name="Buyck B."/>
            <person name="Bense V."/>
            <person name="Catcheside P."/>
            <person name="Chovatia M."/>
            <person name="Cooper J."/>
            <person name="Damon W."/>
            <person name="Desjardin D."/>
            <person name="Finy P."/>
            <person name="Geml J."/>
            <person name="Haridas S."/>
            <person name="Hughes K."/>
            <person name="Justo A."/>
            <person name="Karasinski D."/>
            <person name="Kautmanova I."/>
            <person name="Kiss B."/>
            <person name="Kocsube S."/>
            <person name="Kotiranta H."/>
            <person name="LaButti K.M."/>
            <person name="Lechner B.E."/>
            <person name="Liimatainen K."/>
            <person name="Lipzen A."/>
            <person name="Lukacs Z."/>
            <person name="Mihaltcheva S."/>
            <person name="Morgado L.N."/>
            <person name="Niskanen T."/>
            <person name="Noordeloos M.E."/>
            <person name="Ohm R.A."/>
            <person name="Ortiz-Santana B."/>
            <person name="Ovrebo C."/>
            <person name="Racz N."/>
            <person name="Riley R."/>
            <person name="Savchenko A."/>
            <person name="Shiryaev A."/>
            <person name="Soop K."/>
            <person name="Spirin V."/>
            <person name="Szebenyi C."/>
            <person name="Tomsovsky M."/>
            <person name="Tulloss R.E."/>
            <person name="Uehling J."/>
            <person name="Grigoriev I.V."/>
            <person name="Vagvolgyi C."/>
            <person name="Papp T."/>
            <person name="Martin F.M."/>
            <person name="Miettinen O."/>
            <person name="Hibbett D.S."/>
            <person name="Nagy L.G."/>
        </authorList>
    </citation>
    <scope>NUCLEOTIDE SEQUENCE [LARGE SCALE GENOMIC DNA]</scope>
    <source>
        <strain evidence="1 2">OMC1185</strain>
    </source>
</reference>
<organism evidence="1 2">
    <name type="scientific">Heliocybe sulcata</name>
    <dbReference type="NCBI Taxonomy" id="5364"/>
    <lineage>
        <taxon>Eukaryota</taxon>
        <taxon>Fungi</taxon>
        <taxon>Dikarya</taxon>
        <taxon>Basidiomycota</taxon>
        <taxon>Agaricomycotina</taxon>
        <taxon>Agaricomycetes</taxon>
        <taxon>Gloeophyllales</taxon>
        <taxon>Gloeophyllaceae</taxon>
        <taxon>Heliocybe</taxon>
    </lineage>
</organism>
<dbReference type="EMBL" id="ML213544">
    <property type="protein sequence ID" value="TFK45408.1"/>
    <property type="molecule type" value="Genomic_DNA"/>
</dbReference>
<name>A0A5C3MN06_9AGAM</name>
<evidence type="ECO:0000313" key="2">
    <source>
        <dbReference type="Proteomes" id="UP000305948"/>
    </source>
</evidence>
<gene>
    <name evidence="1" type="ORF">OE88DRAFT_1649331</name>
</gene>
<dbReference type="AlphaFoldDB" id="A0A5C3MN06"/>
<proteinExistence type="predicted"/>
<evidence type="ECO:0000313" key="1">
    <source>
        <dbReference type="EMBL" id="TFK45408.1"/>
    </source>
</evidence>
<keyword evidence="2" id="KW-1185">Reference proteome</keyword>